<dbReference type="SUPFAM" id="SSF55811">
    <property type="entry name" value="Nudix"/>
    <property type="match status" value="1"/>
</dbReference>
<dbReference type="PANTHER" id="PTHR12992:SF24">
    <property type="entry name" value="PEROXISOMAL COENZYME A DIPHOSPHATASE NUDT7"/>
    <property type="match status" value="1"/>
</dbReference>
<evidence type="ECO:0000256" key="4">
    <source>
        <dbReference type="ARBA" id="ARBA00022723"/>
    </source>
</evidence>
<organism evidence="9 10">
    <name type="scientific">Romanomermis culicivorax</name>
    <name type="common">Nematode worm</name>
    <dbReference type="NCBI Taxonomy" id="13658"/>
    <lineage>
        <taxon>Eukaryota</taxon>
        <taxon>Metazoa</taxon>
        <taxon>Ecdysozoa</taxon>
        <taxon>Nematoda</taxon>
        <taxon>Enoplea</taxon>
        <taxon>Dorylaimia</taxon>
        <taxon>Mermithida</taxon>
        <taxon>Mermithoidea</taxon>
        <taxon>Mermithidae</taxon>
        <taxon>Romanomermis</taxon>
    </lineage>
</organism>
<dbReference type="WBParaSite" id="nRc.2.0.1.t24239-RA">
    <property type="protein sequence ID" value="nRc.2.0.1.t24239-RA"/>
    <property type="gene ID" value="nRc.2.0.1.g24239"/>
</dbReference>
<dbReference type="GO" id="GO:0009132">
    <property type="term" value="P:nucleoside diphosphate metabolic process"/>
    <property type="evidence" value="ECO:0007669"/>
    <property type="project" value="InterPro"/>
</dbReference>
<dbReference type="GO" id="GO:0010945">
    <property type="term" value="F:coenzyme A diphosphatase activity"/>
    <property type="evidence" value="ECO:0007669"/>
    <property type="project" value="InterPro"/>
</dbReference>
<dbReference type="InterPro" id="IPR045121">
    <property type="entry name" value="CoAse"/>
</dbReference>
<dbReference type="InterPro" id="IPR000086">
    <property type="entry name" value="NUDIX_hydrolase_dom"/>
</dbReference>
<name>A0A915JCN4_ROMCU</name>
<feature type="domain" description="Nudix hydrolase" evidence="8">
    <location>
        <begin position="40"/>
        <end position="176"/>
    </location>
</feature>
<dbReference type="GO" id="GO:0030145">
    <property type="term" value="F:manganese ion binding"/>
    <property type="evidence" value="ECO:0007669"/>
    <property type="project" value="InterPro"/>
</dbReference>
<evidence type="ECO:0000313" key="9">
    <source>
        <dbReference type="Proteomes" id="UP000887565"/>
    </source>
</evidence>
<dbReference type="CDD" id="cd03426">
    <property type="entry name" value="NUDIX_CoAse_Nudt7"/>
    <property type="match status" value="1"/>
</dbReference>
<dbReference type="PROSITE" id="PS51462">
    <property type="entry name" value="NUDIX"/>
    <property type="match status" value="1"/>
</dbReference>
<dbReference type="OMA" id="HSFHFVD"/>
<comment type="cofactor">
    <cofactor evidence="2">
        <name>Mg(2+)</name>
        <dbReference type="ChEBI" id="CHEBI:18420"/>
    </cofactor>
</comment>
<evidence type="ECO:0000256" key="3">
    <source>
        <dbReference type="ARBA" id="ARBA00006506"/>
    </source>
</evidence>
<evidence type="ECO:0000256" key="7">
    <source>
        <dbReference type="ARBA" id="ARBA00023211"/>
    </source>
</evidence>
<accession>A0A915JCN4</accession>
<evidence type="ECO:0000256" key="6">
    <source>
        <dbReference type="ARBA" id="ARBA00022842"/>
    </source>
</evidence>
<reference evidence="10" key="1">
    <citation type="submission" date="2022-11" db="UniProtKB">
        <authorList>
            <consortium name="WormBaseParasite"/>
        </authorList>
    </citation>
    <scope>IDENTIFICATION</scope>
</reference>
<evidence type="ECO:0000259" key="8">
    <source>
        <dbReference type="PROSITE" id="PS51462"/>
    </source>
</evidence>
<evidence type="ECO:0000256" key="2">
    <source>
        <dbReference type="ARBA" id="ARBA00001946"/>
    </source>
</evidence>
<evidence type="ECO:0000256" key="5">
    <source>
        <dbReference type="ARBA" id="ARBA00022801"/>
    </source>
</evidence>
<comment type="similarity">
    <text evidence="3">Belongs to the Nudix hydrolase family. PCD1 subfamily.</text>
</comment>
<dbReference type="Proteomes" id="UP000887565">
    <property type="component" value="Unplaced"/>
</dbReference>
<dbReference type="InterPro" id="IPR015797">
    <property type="entry name" value="NUDIX_hydrolase-like_dom_sf"/>
</dbReference>
<keyword evidence="4" id="KW-0479">Metal-binding</keyword>
<dbReference type="AlphaFoldDB" id="A0A915JCN4"/>
<dbReference type="GO" id="GO:0000287">
    <property type="term" value="F:magnesium ion binding"/>
    <property type="evidence" value="ECO:0007669"/>
    <property type="project" value="InterPro"/>
</dbReference>
<keyword evidence="7" id="KW-0464">Manganese</keyword>
<evidence type="ECO:0000256" key="1">
    <source>
        <dbReference type="ARBA" id="ARBA00001936"/>
    </source>
</evidence>
<dbReference type="InterPro" id="IPR000059">
    <property type="entry name" value="NUDIX_hydrolase_NudL_CS"/>
</dbReference>
<keyword evidence="6" id="KW-0460">Magnesium</keyword>
<dbReference type="Pfam" id="PF00293">
    <property type="entry name" value="NUDIX"/>
    <property type="match status" value="1"/>
</dbReference>
<sequence>MSWTVDKVKERLNCLNNTRYFYSKTSDSPLKQYYSFLPILKEAAVLIPIYCHNDQLEVLLTIRSKNVRTYSGQVAFPGGIREESDENPIETALRESEEEIGLKKNFVKVIGCLNPVVSRTKVLIFPIVGFIENFPDFRIKLNSDEADYHFSLPLERFLKSDNHLTFPCEAAPNVVICVHNFRDKLSVNNVLGQLVEKNVETFGLTAALCIFCSMIIHRRFVQFDIVDDEEQENFLRFKKDQIDRGGDGEFTIIDDKIWSKLYDRYFNGYLEKMKTMTNLESSSNL</sequence>
<dbReference type="GO" id="GO:0015938">
    <property type="term" value="P:coenzyme A catabolic process"/>
    <property type="evidence" value="ECO:0007669"/>
    <property type="project" value="TreeGrafter"/>
</dbReference>
<protein>
    <submittedName>
        <fullName evidence="10">Nudix hydrolase domain-containing protein</fullName>
    </submittedName>
</protein>
<dbReference type="PANTHER" id="PTHR12992">
    <property type="entry name" value="NUDIX HYDROLASE"/>
    <property type="match status" value="1"/>
</dbReference>
<evidence type="ECO:0000313" key="10">
    <source>
        <dbReference type="WBParaSite" id="nRc.2.0.1.t24239-RA"/>
    </source>
</evidence>
<proteinExistence type="inferred from homology"/>
<keyword evidence="9" id="KW-1185">Reference proteome</keyword>
<keyword evidence="5" id="KW-0378">Hydrolase</keyword>
<dbReference type="Gene3D" id="3.90.79.10">
    <property type="entry name" value="Nucleoside Triphosphate Pyrophosphohydrolase"/>
    <property type="match status" value="1"/>
</dbReference>
<comment type="cofactor">
    <cofactor evidence="1">
        <name>Mn(2+)</name>
        <dbReference type="ChEBI" id="CHEBI:29035"/>
    </cofactor>
</comment>
<dbReference type="PROSITE" id="PS01293">
    <property type="entry name" value="NUDIX_COA"/>
    <property type="match status" value="1"/>
</dbReference>